<protein>
    <recommendedName>
        <fullName evidence="2">histidine kinase</fullName>
        <ecNumber evidence="2">2.7.13.3</ecNumber>
    </recommendedName>
</protein>
<dbReference type="GO" id="GO:0004673">
    <property type="term" value="F:protein histidine kinase activity"/>
    <property type="evidence" value="ECO:0007669"/>
    <property type="project" value="UniProtKB-EC"/>
</dbReference>
<dbReference type="EC" id="2.7.13.3" evidence="2"/>
<evidence type="ECO:0000313" key="7">
    <source>
        <dbReference type="Proteomes" id="UP000001591"/>
    </source>
</evidence>
<dbReference type="AlphaFoldDB" id="B6IYB5"/>
<evidence type="ECO:0000256" key="4">
    <source>
        <dbReference type="SAM" id="Phobius"/>
    </source>
</evidence>
<dbReference type="PROSITE" id="PS50109">
    <property type="entry name" value="HIS_KIN"/>
    <property type="match status" value="1"/>
</dbReference>
<dbReference type="EMBL" id="CP000613">
    <property type="protein sequence ID" value="ACJ01289.1"/>
    <property type="molecule type" value="Genomic_DNA"/>
</dbReference>
<dbReference type="InterPro" id="IPR004358">
    <property type="entry name" value="Sig_transdc_His_kin-like_C"/>
</dbReference>
<keyword evidence="7" id="KW-1185">Reference proteome</keyword>
<dbReference type="HOGENOM" id="CLU_543881_0_0_5"/>
<dbReference type="SMART" id="SM00387">
    <property type="entry name" value="HATPase_c"/>
    <property type="match status" value="1"/>
</dbReference>
<keyword evidence="4" id="KW-0812">Transmembrane</keyword>
<accession>B6IYB5</accession>
<name>B6IYB5_RHOCS</name>
<dbReference type="Proteomes" id="UP000001591">
    <property type="component" value="Chromosome"/>
</dbReference>
<keyword evidence="3" id="KW-0175">Coiled coil</keyword>
<dbReference type="Gene3D" id="3.30.565.10">
    <property type="entry name" value="Histidine kinase-like ATPase, C-terminal domain"/>
    <property type="match status" value="1"/>
</dbReference>
<feature type="transmembrane region" description="Helical" evidence="4">
    <location>
        <begin position="178"/>
        <end position="198"/>
    </location>
</feature>
<dbReference type="OrthoDB" id="7325042at2"/>
<comment type="catalytic activity">
    <reaction evidence="1">
        <text>ATP + protein L-histidine = ADP + protein N-phospho-L-histidine.</text>
        <dbReference type="EC" id="2.7.13.3"/>
    </reaction>
</comment>
<dbReference type="RefSeq" id="WP_012569062.1">
    <property type="nucleotide sequence ID" value="NC_011420.2"/>
</dbReference>
<evidence type="ECO:0000259" key="5">
    <source>
        <dbReference type="PROSITE" id="PS50109"/>
    </source>
</evidence>
<dbReference type="InterPro" id="IPR036890">
    <property type="entry name" value="HATPase_C_sf"/>
</dbReference>
<evidence type="ECO:0000256" key="2">
    <source>
        <dbReference type="ARBA" id="ARBA00012438"/>
    </source>
</evidence>
<keyword evidence="4" id="KW-0472">Membrane</keyword>
<feature type="domain" description="Histidine kinase" evidence="5">
    <location>
        <begin position="259"/>
        <end position="491"/>
    </location>
</feature>
<dbReference type="Pfam" id="PF02518">
    <property type="entry name" value="HATPase_c"/>
    <property type="match status" value="1"/>
</dbReference>
<reference evidence="6 7" key="1">
    <citation type="journal article" date="2010" name="BMC Genomics">
        <title>Metabolic flexibility revealed in the genome of the cyst-forming alpha-1 proteobacterium Rhodospirillum centenum.</title>
        <authorList>
            <person name="Lu Y.K."/>
            <person name="Marden J."/>
            <person name="Han M."/>
            <person name="Swingley W.D."/>
            <person name="Mastrian S.D."/>
            <person name="Chowdhury S.R."/>
            <person name="Hao J."/>
            <person name="Helmy T."/>
            <person name="Kim S."/>
            <person name="Kurdoglu A.A."/>
            <person name="Matthies H.J."/>
            <person name="Rollo D."/>
            <person name="Stothard P."/>
            <person name="Blankenship R.E."/>
            <person name="Bauer C.E."/>
            <person name="Touchman J.W."/>
        </authorList>
    </citation>
    <scope>NUCLEOTIDE SEQUENCE [LARGE SCALE GENOMIC DNA]</scope>
    <source>
        <strain evidence="7">ATCC 51521 / SW</strain>
    </source>
</reference>
<dbReference type="InterPro" id="IPR005467">
    <property type="entry name" value="His_kinase_dom"/>
</dbReference>
<sequence>MDGRLHGRLLDTAGTVAEGLIDCFLPSPVRDGGEERALVRYRSWVRTALVIILVSAGFAVGSLFWGGESGFAAFLGFLLFTVGVMVQLLAIRDGWPLTQVHLAAIATMSVLTWLLSQTGGVASPFTVLMLVGALVISNFGRPGLIALMFGVFTVYVLLVYALGQAGLLPAAPEVQSDAWHLAALLGAVAVGLTGNISAQAARRQARSMLRQARDTAEARRAQAEEAHREAEAALAILRAAQEQIVLQEKLASLGGLVAGVAHEVSAPVGIVITGISQIRDEIAVLRDALARNAMTPADLEEFLKTSDELCRLIQANGRRAADLIGAFKEVAADQSSEGRRSFDLAAYVREVLASLSPKVREAGHRVEVAIEDGLVVDSYPGPLAQVLTNLVLNSLLHGYEDGSAGTLRIEARRRGGGWVELVYSDDGRGIPRALWPRIFEPFFTTRRDRGGTGIGLHLVWSIVTGTLGGQVQVGETPTGGARFVVRFPSIAPDRHTASPDP</sequence>
<keyword evidence="6" id="KW-0808">Transferase</keyword>
<dbReference type="STRING" id="414684.RC1_3947"/>
<dbReference type="PRINTS" id="PR00344">
    <property type="entry name" value="BCTRLSENSOR"/>
</dbReference>
<evidence type="ECO:0000256" key="3">
    <source>
        <dbReference type="SAM" id="Coils"/>
    </source>
</evidence>
<dbReference type="SUPFAM" id="SSF55874">
    <property type="entry name" value="ATPase domain of HSP90 chaperone/DNA topoisomerase II/histidine kinase"/>
    <property type="match status" value="1"/>
</dbReference>
<dbReference type="Gene3D" id="1.10.287.130">
    <property type="match status" value="1"/>
</dbReference>
<organism evidence="6 7">
    <name type="scientific">Rhodospirillum centenum (strain ATCC 51521 / SW)</name>
    <dbReference type="NCBI Taxonomy" id="414684"/>
    <lineage>
        <taxon>Bacteria</taxon>
        <taxon>Pseudomonadati</taxon>
        <taxon>Pseudomonadota</taxon>
        <taxon>Alphaproteobacteria</taxon>
        <taxon>Rhodospirillales</taxon>
        <taxon>Rhodospirillaceae</taxon>
        <taxon>Rhodospirillum</taxon>
    </lineage>
</organism>
<proteinExistence type="predicted"/>
<keyword evidence="4" id="KW-1133">Transmembrane helix</keyword>
<dbReference type="InterPro" id="IPR003594">
    <property type="entry name" value="HATPase_dom"/>
</dbReference>
<dbReference type="PANTHER" id="PTHR43065">
    <property type="entry name" value="SENSOR HISTIDINE KINASE"/>
    <property type="match status" value="1"/>
</dbReference>
<feature type="transmembrane region" description="Helical" evidence="4">
    <location>
        <begin position="121"/>
        <end position="137"/>
    </location>
</feature>
<feature type="transmembrane region" description="Helical" evidence="4">
    <location>
        <begin position="44"/>
        <end position="65"/>
    </location>
</feature>
<gene>
    <name evidence="6" type="ordered locus">RC1_3947</name>
</gene>
<feature type="transmembrane region" description="Helical" evidence="4">
    <location>
        <begin position="144"/>
        <end position="163"/>
    </location>
</feature>
<feature type="coiled-coil region" evidence="3">
    <location>
        <begin position="206"/>
        <end position="243"/>
    </location>
</feature>
<dbReference type="KEGG" id="rce:RC1_3947"/>
<evidence type="ECO:0000313" key="6">
    <source>
        <dbReference type="EMBL" id="ACJ01289.1"/>
    </source>
</evidence>
<evidence type="ECO:0000256" key="1">
    <source>
        <dbReference type="ARBA" id="ARBA00000085"/>
    </source>
</evidence>
<dbReference type="eggNOG" id="COG4191">
    <property type="taxonomic scope" value="Bacteria"/>
</dbReference>
<feature type="transmembrane region" description="Helical" evidence="4">
    <location>
        <begin position="71"/>
        <end position="90"/>
    </location>
</feature>
<dbReference type="CDD" id="cd00075">
    <property type="entry name" value="HATPase"/>
    <property type="match status" value="1"/>
</dbReference>
<keyword evidence="6" id="KW-0418">Kinase</keyword>
<dbReference type="PANTHER" id="PTHR43065:SF47">
    <property type="match status" value="1"/>
</dbReference>